<dbReference type="EMBL" id="CP016619">
    <property type="protein sequence ID" value="ANY84253.1"/>
    <property type="molecule type" value="Genomic_DNA"/>
</dbReference>
<dbReference type="InterPro" id="IPR000014">
    <property type="entry name" value="PAS"/>
</dbReference>
<keyword evidence="7" id="KW-0285">Flavoprotein</keyword>
<evidence type="ECO:0000256" key="3">
    <source>
        <dbReference type="ARBA" id="ARBA00021740"/>
    </source>
</evidence>
<keyword evidence="8" id="KW-0288">FMN</keyword>
<dbReference type="InterPro" id="IPR013655">
    <property type="entry name" value="PAS_fold_3"/>
</dbReference>
<keyword evidence="18" id="KW-0614">Plasmid</keyword>
<dbReference type="SUPFAM" id="SSF55785">
    <property type="entry name" value="PYP-like sensor domain (PAS domain)"/>
    <property type="match status" value="1"/>
</dbReference>
<evidence type="ECO:0000256" key="13">
    <source>
        <dbReference type="ARBA" id="ARBA00022840"/>
    </source>
</evidence>
<dbReference type="KEGG" id="moc:BB934_39185"/>
<evidence type="ECO:0000256" key="16">
    <source>
        <dbReference type="ARBA" id="ARBA00023170"/>
    </source>
</evidence>
<organism evidence="18">
    <name type="scientific">Microvirga ossetica</name>
    <dbReference type="NCBI Taxonomy" id="1882682"/>
    <lineage>
        <taxon>Bacteria</taxon>
        <taxon>Pseudomonadati</taxon>
        <taxon>Pseudomonadota</taxon>
        <taxon>Alphaproteobacteria</taxon>
        <taxon>Hyphomicrobiales</taxon>
        <taxon>Methylobacteriaceae</taxon>
        <taxon>Microvirga</taxon>
    </lineage>
</organism>
<evidence type="ECO:0000259" key="17">
    <source>
        <dbReference type="PROSITE" id="PS50113"/>
    </source>
</evidence>
<dbReference type="SMART" id="SM00086">
    <property type="entry name" value="PAC"/>
    <property type="match status" value="1"/>
</dbReference>
<dbReference type="GO" id="GO:0009881">
    <property type="term" value="F:photoreceptor activity"/>
    <property type="evidence" value="ECO:0007669"/>
    <property type="project" value="UniProtKB-KW"/>
</dbReference>
<evidence type="ECO:0000256" key="7">
    <source>
        <dbReference type="ARBA" id="ARBA00022630"/>
    </source>
</evidence>
<dbReference type="CDD" id="cd00130">
    <property type="entry name" value="PAS"/>
    <property type="match status" value="1"/>
</dbReference>
<keyword evidence="9" id="KW-0808">Transferase</keyword>
<dbReference type="FunFam" id="3.30.450.20:FF:000099">
    <property type="entry name" value="Sensory box sensor histidine kinase"/>
    <property type="match status" value="1"/>
</dbReference>
<dbReference type="RefSeq" id="WP_237050760.1">
    <property type="nucleotide sequence ID" value="NZ_CP016619.1"/>
</dbReference>
<proteinExistence type="predicted"/>
<dbReference type="PANTHER" id="PTHR41523:SF8">
    <property type="entry name" value="ETHYLENE RESPONSE SENSOR PROTEIN"/>
    <property type="match status" value="1"/>
</dbReference>
<dbReference type="EC" id="2.7.13.3" evidence="2"/>
<keyword evidence="5" id="KW-0597">Phosphoprotein</keyword>
<geneLocation type="plasmid" evidence="18">
    <name>unnamed2</name>
</geneLocation>
<dbReference type="InterPro" id="IPR036890">
    <property type="entry name" value="HATPase_C_sf"/>
</dbReference>
<keyword evidence="13" id="KW-0067">ATP-binding</keyword>
<reference evidence="18" key="1">
    <citation type="submission" date="2016-07" db="EMBL/GenBank/DDBJ databases">
        <title>Microvirga ossetica sp. nov. a new species of rhizobia isolated from root nodules of the legume species Vicia alpestris Steven originated from North Ossetia region in the Caucasus.</title>
        <authorList>
            <person name="Safronova V.I."/>
            <person name="Kuznetsova I.G."/>
            <person name="Sazanova A.L."/>
            <person name="Belimov A."/>
            <person name="Andronov E."/>
            <person name="Osledkin Y.S."/>
            <person name="Onishchuk O.P."/>
            <person name="Kurchak O.N."/>
            <person name="Shaposhnikov A.I."/>
            <person name="Willems A."/>
            <person name="Tikhonovich I.A."/>
        </authorList>
    </citation>
    <scope>NUCLEOTIDE SEQUENCE [LARGE SCALE GENOMIC DNA]</scope>
    <source>
        <strain evidence="18">V5/3M</strain>
        <plasmid evidence="18">unnamed2</plasmid>
    </source>
</reference>
<keyword evidence="4" id="KW-0600">Photoreceptor protein</keyword>
<dbReference type="AlphaFoldDB" id="A0A1B2EWB7"/>
<dbReference type="PROSITE" id="PS50113">
    <property type="entry name" value="PAC"/>
    <property type="match status" value="1"/>
</dbReference>
<keyword evidence="14" id="KW-0157">Chromophore</keyword>
<evidence type="ECO:0000256" key="15">
    <source>
        <dbReference type="ARBA" id="ARBA00023026"/>
    </source>
</evidence>
<keyword evidence="16" id="KW-0675">Receptor</keyword>
<dbReference type="InterPro" id="IPR000700">
    <property type="entry name" value="PAS-assoc_C"/>
</dbReference>
<evidence type="ECO:0000256" key="5">
    <source>
        <dbReference type="ARBA" id="ARBA00022553"/>
    </source>
</evidence>
<gene>
    <name evidence="18" type="ORF">BB934_39185</name>
</gene>
<dbReference type="InterPro" id="IPR035965">
    <property type="entry name" value="PAS-like_dom_sf"/>
</dbReference>
<comment type="catalytic activity">
    <reaction evidence="1">
        <text>ATP + protein L-histidine = ADP + protein N-phospho-L-histidine.</text>
        <dbReference type="EC" id="2.7.13.3"/>
    </reaction>
</comment>
<evidence type="ECO:0000256" key="4">
    <source>
        <dbReference type="ARBA" id="ARBA00022543"/>
    </source>
</evidence>
<dbReference type="GO" id="GO:0005524">
    <property type="term" value="F:ATP binding"/>
    <property type="evidence" value="ECO:0007669"/>
    <property type="project" value="UniProtKB-KW"/>
</dbReference>
<sequence>METDQARLEAILNTMPQMVWSTQPDGYHDYYNNRWYEFTGVPYGSTDGAAWNGMFHADDQARAWERWRKSLATGEPYEIEYRLRRHDGEYRWTFGRALPIRRADGTIERWFGTCTDIHDLKSSEEQRELISRELSHRIKNIFAVVSSLVTLTSRKDEAARPFATGLVQRLNSLAQVHEYIQPHNPWDQADPASRTVLGLLRILGRPYMHDQDRRASSGSGADDARLAISGDDAPVGAGAGTALALIIHELATNAVKYGSLSRPDGHVAIRRDILREGQFQLTWQERGGPVVLGPPSHKGFGTMLAYRGATGQLGALIEQDWAPEGLTVRLTIPLENLKQ</sequence>
<dbReference type="Pfam" id="PF07536">
    <property type="entry name" value="HWE_HK"/>
    <property type="match status" value="1"/>
</dbReference>
<keyword evidence="11" id="KW-0547">Nucleotide-binding</keyword>
<dbReference type="Pfam" id="PF08447">
    <property type="entry name" value="PAS_3"/>
    <property type="match status" value="1"/>
</dbReference>
<keyword evidence="6" id="KW-0716">Sensory transduction</keyword>
<evidence type="ECO:0000256" key="9">
    <source>
        <dbReference type="ARBA" id="ARBA00022679"/>
    </source>
</evidence>
<keyword evidence="15" id="KW-0843">Virulence</keyword>
<evidence type="ECO:0000256" key="12">
    <source>
        <dbReference type="ARBA" id="ARBA00022777"/>
    </source>
</evidence>
<evidence type="ECO:0000256" key="1">
    <source>
        <dbReference type="ARBA" id="ARBA00000085"/>
    </source>
</evidence>
<evidence type="ECO:0000256" key="2">
    <source>
        <dbReference type="ARBA" id="ARBA00012438"/>
    </source>
</evidence>
<evidence type="ECO:0000256" key="8">
    <source>
        <dbReference type="ARBA" id="ARBA00022643"/>
    </source>
</evidence>
<dbReference type="SMART" id="SM00911">
    <property type="entry name" value="HWE_HK"/>
    <property type="match status" value="1"/>
</dbReference>
<dbReference type="InterPro" id="IPR011102">
    <property type="entry name" value="Sig_transdc_His_kinase_HWE"/>
</dbReference>
<keyword evidence="10" id="KW-0677">Repeat</keyword>
<dbReference type="PANTHER" id="PTHR41523">
    <property type="entry name" value="TWO-COMPONENT SYSTEM SENSOR PROTEIN"/>
    <property type="match status" value="1"/>
</dbReference>
<dbReference type="InterPro" id="IPR001610">
    <property type="entry name" value="PAC"/>
</dbReference>
<evidence type="ECO:0000256" key="6">
    <source>
        <dbReference type="ARBA" id="ARBA00022606"/>
    </source>
</evidence>
<keyword evidence="12" id="KW-0418">Kinase</keyword>
<name>A0A1B2EWB7_9HYPH</name>
<dbReference type="SUPFAM" id="SSF55874">
    <property type="entry name" value="ATPase domain of HSP90 chaperone/DNA topoisomerase II/histidine kinase"/>
    <property type="match status" value="1"/>
</dbReference>
<evidence type="ECO:0000313" key="18">
    <source>
        <dbReference type="EMBL" id="ANY84253.1"/>
    </source>
</evidence>
<evidence type="ECO:0000256" key="10">
    <source>
        <dbReference type="ARBA" id="ARBA00022737"/>
    </source>
</evidence>
<accession>A0A1B2EWB7</accession>
<evidence type="ECO:0000256" key="14">
    <source>
        <dbReference type="ARBA" id="ARBA00022991"/>
    </source>
</evidence>
<dbReference type="NCBIfam" id="TIGR00229">
    <property type="entry name" value="sensory_box"/>
    <property type="match status" value="1"/>
</dbReference>
<evidence type="ECO:0000256" key="11">
    <source>
        <dbReference type="ARBA" id="ARBA00022741"/>
    </source>
</evidence>
<dbReference type="Gene3D" id="3.30.565.10">
    <property type="entry name" value="Histidine kinase-like ATPase, C-terminal domain"/>
    <property type="match status" value="1"/>
</dbReference>
<protein>
    <recommendedName>
        <fullName evidence="3">Blue-light-activated histidine kinase</fullName>
        <ecNumber evidence="2">2.7.13.3</ecNumber>
    </recommendedName>
</protein>
<dbReference type="GO" id="GO:0004673">
    <property type="term" value="F:protein histidine kinase activity"/>
    <property type="evidence" value="ECO:0007669"/>
    <property type="project" value="UniProtKB-EC"/>
</dbReference>
<feature type="domain" description="PAC" evidence="17">
    <location>
        <begin position="77"/>
        <end position="129"/>
    </location>
</feature>
<dbReference type="Gene3D" id="3.30.450.20">
    <property type="entry name" value="PAS domain"/>
    <property type="match status" value="1"/>
</dbReference>